<dbReference type="EMBL" id="AJYJ02000043">
    <property type="protein sequence ID" value="OEF19675.1"/>
    <property type="molecule type" value="Genomic_DNA"/>
</dbReference>
<dbReference type="InterPro" id="IPR025391">
    <property type="entry name" value="DUF4123"/>
</dbReference>
<dbReference type="RefSeq" id="WP_017022768.1">
    <property type="nucleotide sequence ID" value="NZ_AJYJ02000043.1"/>
</dbReference>
<proteinExistence type="predicted"/>
<dbReference type="Pfam" id="PF13503">
    <property type="entry name" value="DUF4123"/>
    <property type="match status" value="1"/>
</dbReference>
<evidence type="ECO:0000313" key="2">
    <source>
        <dbReference type="EMBL" id="OEF19675.1"/>
    </source>
</evidence>
<organism evidence="2 3">
    <name type="scientific">Aliivibrio logei 5S-186</name>
    <dbReference type="NCBI Taxonomy" id="626086"/>
    <lineage>
        <taxon>Bacteria</taxon>
        <taxon>Pseudomonadati</taxon>
        <taxon>Pseudomonadota</taxon>
        <taxon>Gammaproteobacteria</taxon>
        <taxon>Vibrionales</taxon>
        <taxon>Vibrionaceae</taxon>
        <taxon>Aliivibrio</taxon>
    </lineage>
</organism>
<gene>
    <name evidence="2" type="ORF">A1Q5_04390</name>
</gene>
<evidence type="ECO:0000313" key="3">
    <source>
        <dbReference type="Proteomes" id="UP000095059"/>
    </source>
</evidence>
<reference evidence="2 3" key="1">
    <citation type="journal article" date="2012" name="Science">
        <title>Ecological populations of bacteria act as socially cohesive units of antibiotic production and resistance.</title>
        <authorList>
            <person name="Cordero O.X."/>
            <person name="Wildschutte H."/>
            <person name="Kirkup B."/>
            <person name="Proehl S."/>
            <person name="Ngo L."/>
            <person name="Hussain F."/>
            <person name="Le Roux F."/>
            <person name="Mincer T."/>
            <person name="Polz M.F."/>
        </authorList>
    </citation>
    <scope>NUCLEOTIDE SEQUENCE [LARGE SCALE GENOMIC DNA]</scope>
    <source>
        <strain evidence="2 3">5S-186</strain>
    </source>
</reference>
<name>A0ABX3AYX3_ALILO</name>
<keyword evidence="3" id="KW-1185">Reference proteome</keyword>
<dbReference type="Proteomes" id="UP000095059">
    <property type="component" value="Unassembled WGS sequence"/>
</dbReference>
<accession>A0ABX3AYX3</accession>
<sequence>MHEHRYLIVNPLEDKSVIERFYHFGGSDAYSLYSNSDFSALKDVGPWLLPNPTTEFLAYFNENPSGFLIQYNDDIETQIEHWKSLTLAGLDGEITLFRYYDRVVLEPMLKAFSTEELSTFLGSAISLILISVGNNELIYKNEDTSVLVQSDPWWKIEEHHLSYCIKKHAWALERQAWQRLPELMKKIHYSYSDFQTSIIKYLELGRDYDLQNEELEAYAINQLAHDTEWKDTFVFDAWYLDDKQIDLIQQIEKKIMKDEVRKGIRA</sequence>
<feature type="domain" description="DUF4123" evidence="1">
    <location>
        <begin position="6"/>
        <end position="118"/>
    </location>
</feature>
<evidence type="ECO:0000259" key="1">
    <source>
        <dbReference type="Pfam" id="PF13503"/>
    </source>
</evidence>
<protein>
    <recommendedName>
        <fullName evidence="1">DUF4123 domain-containing protein</fullName>
    </recommendedName>
</protein>
<comment type="caution">
    <text evidence="2">The sequence shown here is derived from an EMBL/GenBank/DDBJ whole genome shotgun (WGS) entry which is preliminary data.</text>
</comment>